<dbReference type="PANTHER" id="PTHR43747">
    <property type="entry name" value="FAD-BINDING PROTEIN"/>
    <property type="match status" value="1"/>
</dbReference>
<evidence type="ECO:0000259" key="4">
    <source>
        <dbReference type="Pfam" id="PF01266"/>
    </source>
</evidence>
<dbReference type="Gene3D" id="3.50.50.60">
    <property type="entry name" value="FAD/NAD(P)-binding domain"/>
    <property type="match status" value="2"/>
</dbReference>
<dbReference type="InterPro" id="IPR036188">
    <property type="entry name" value="FAD/NAD-bd_sf"/>
</dbReference>
<dbReference type="PANTHER" id="PTHR43747:SF5">
    <property type="entry name" value="FAD-BINDING DOMAIN-CONTAINING PROTEIN"/>
    <property type="match status" value="1"/>
</dbReference>
<dbReference type="EMBL" id="CP076023">
    <property type="protein sequence ID" value="QWC16563.1"/>
    <property type="molecule type" value="Genomic_DNA"/>
</dbReference>
<evidence type="ECO:0000313" key="6">
    <source>
        <dbReference type="Proteomes" id="UP000679335"/>
    </source>
</evidence>
<feature type="compositionally biased region" description="Pro residues" evidence="3">
    <location>
        <begin position="163"/>
        <end position="172"/>
    </location>
</feature>
<dbReference type="Pfam" id="PF01266">
    <property type="entry name" value="DAO"/>
    <property type="match status" value="1"/>
</dbReference>
<evidence type="ECO:0000256" key="2">
    <source>
        <dbReference type="ARBA" id="ARBA00038396"/>
    </source>
</evidence>
<feature type="domain" description="FAD dependent oxidoreductase" evidence="4">
    <location>
        <begin position="10"/>
        <end position="43"/>
    </location>
</feature>
<reference evidence="5 6" key="1">
    <citation type="submission" date="2021-05" db="EMBL/GenBank/DDBJ databases">
        <title>Novel species in genus Cellulomonas.</title>
        <authorList>
            <person name="Zhang G."/>
        </authorList>
    </citation>
    <scope>NUCLEOTIDE SEQUENCE [LARGE SCALE GENOMIC DNA]</scope>
    <source>
        <strain evidence="6">zg-ZUI157</strain>
    </source>
</reference>
<evidence type="ECO:0000256" key="1">
    <source>
        <dbReference type="ARBA" id="ARBA00023002"/>
    </source>
</evidence>
<protein>
    <submittedName>
        <fullName evidence="5">FAD-dependent oxidoreductase</fullName>
    </submittedName>
</protein>
<gene>
    <name evidence="5" type="ORF">KKR89_02520</name>
</gene>
<feature type="region of interest" description="Disordered" evidence="3">
    <location>
        <begin position="158"/>
        <end position="194"/>
    </location>
</feature>
<dbReference type="InterPro" id="IPR050816">
    <property type="entry name" value="Flavin-dep_Halogenase_NPB"/>
</dbReference>
<evidence type="ECO:0000313" key="5">
    <source>
        <dbReference type="EMBL" id="QWC16563.1"/>
    </source>
</evidence>
<dbReference type="Proteomes" id="UP000679335">
    <property type="component" value="Chromosome"/>
</dbReference>
<keyword evidence="1" id="KW-0560">Oxidoreductase</keyword>
<comment type="similarity">
    <text evidence="2">Belongs to the flavin-dependent halogenase family. Bacterial tryptophan halogenase subfamily.</text>
</comment>
<keyword evidence="6" id="KW-1185">Reference proteome</keyword>
<name>A0ABX8GKT4_9CELL</name>
<dbReference type="SUPFAM" id="SSF51905">
    <property type="entry name" value="FAD/NAD(P)-binding domain"/>
    <property type="match status" value="1"/>
</dbReference>
<organism evidence="5 6">
    <name type="scientific">Cellulomonas dongxiuzhuiae</name>
    <dbReference type="NCBI Taxonomy" id="2819979"/>
    <lineage>
        <taxon>Bacteria</taxon>
        <taxon>Bacillati</taxon>
        <taxon>Actinomycetota</taxon>
        <taxon>Actinomycetes</taxon>
        <taxon>Micrococcales</taxon>
        <taxon>Cellulomonadaceae</taxon>
        <taxon>Cellulomonas</taxon>
    </lineage>
</organism>
<dbReference type="RefSeq" id="WP_208197126.1">
    <property type="nucleotide sequence ID" value="NZ_CP076023.1"/>
</dbReference>
<accession>A0ABX8GKT4</accession>
<feature type="region of interest" description="Disordered" evidence="3">
    <location>
        <begin position="259"/>
        <end position="281"/>
    </location>
</feature>
<dbReference type="PRINTS" id="PR00420">
    <property type="entry name" value="RNGMNOXGNASE"/>
</dbReference>
<dbReference type="InterPro" id="IPR006076">
    <property type="entry name" value="FAD-dep_OxRdtase"/>
</dbReference>
<feature type="compositionally biased region" description="Low complexity" evidence="3">
    <location>
        <begin position="179"/>
        <end position="188"/>
    </location>
</feature>
<proteinExistence type="inferred from homology"/>
<evidence type="ECO:0000256" key="3">
    <source>
        <dbReference type="SAM" id="MobiDB-lite"/>
    </source>
</evidence>
<sequence length="494" mass="51699">MGEPGAGQEHVVVIGAGIAGLLTAAALARDGRTVTVLDRDDLPDAPVPRPGVPQGRQPHLLLHRGLLAIEELLPGFGAELLAAGAVPVDTGELAWLGTGGWAPPSHQPHVLLATRPLIEHVARRRVQALPGVRAVGGQRVTGLRRDGASRWLVDAVTAGWSDAPPPPPPPSPGRSDAVPPSSTGGAASPPWPADLVVDASGRASRLPTWLAALGRAEAPVEEVDAHLGYATVRVRLPAEHVVAPGVVVLPQRGRGGGIAVPAEGGRWTVSGTGAGEQRPPRDLPGLRDFLAALRDDSLVRLLAAGEVEGDVATHRQTANRRHRYDRVTGWPDGLLVVGDALCAFDPVYGQGMTVAALEALALRRADGAGRLGRPGVAARAVRTCVRLGELPWQMATSADRVLAGLPTSRAPVSVLAGRWIAEVDRMSTHGDVEAQLALSRLYQLAATPTSLLRPRLVARWLRARVRGLGPPVRRPPVLRDELPVVARGPVGGAR</sequence>